<reference evidence="5 6" key="1">
    <citation type="submission" date="2010-12" db="EMBL/GenBank/DDBJ databases">
        <title>Complete sequence of Desulfurispirillum indicum S5.</title>
        <authorList>
            <consortium name="US DOE Joint Genome Institute"/>
            <person name="Lucas S."/>
            <person name="Copeland A."/>
            <person name="Lapidus A."/>
            <person name="Cheng J.-F."/>
            <person name="Goodwin L."/>
            <person name="Pitluck S."/>
            <person name="Chertkov O."/>
            <person name="Held B."/>
            <person name="Detter J.C."/>
            <person name="Han C."/>
            <person name="Tapia R."/>
            <person name="Land M."/>
            <person name="Hauser L."/>
            <person name="Kyrpides N."/>
            <person name="Ivanova N."/>
            <person name="Mikhailova N."/>
            <person name="Haggblom M."/>
            <person name="Rauschenbach I."/>
            <person name="Bini E."/>
            <person name="Woyke T."/>
        </authorList>
    </citation>
    <scope>NUCLEOTIDE SEQUENCE [LARGE SCALE GENOMIC DNA]</scope>
    <source>
        <strain evidence="6">ATCC BAA-1389 / DSM 22839 / S5</strain>
    </source>
</reference>
<dbReference type="Gene3D" id="3.40.50.150">
    <property type="entry name" value="Vaccinia Virus protein VP39"/>
    <property type="match status" value="1"/>
</dbReference>
<dbReference type="CDD" id="cd02440">
    <property type="entry name" value="AdoMet_MTases"/>
    <property type="match status" value="1"/>
</dbReference>
<gene>
    <name evidence="5" type="ordered locus">Selin_0983</name>
</gene>
<dbReference type="HOGENOM" id="CLU_069129_1_2_0"/>
<dbReference type="PANTHER" id="PTHR43464">
    <property type="entry name" value="METHYLTRANSFERASE"/>
    <property type="match status" value="1"/>
</dbReference>
<evidence type="ECO:0000256" key="3">
    <source>
        <dbReference type="ARBA" id="ARBA00022691"/>
    </source>
</evidence>
<dbReference type="SUPFAM" id="SSF53335">
    <property type="entry name" value="S-adenosyl-L-methionine-dependent methyltransferases"/>
    <property type="match status" value="1"/>
</dbReference>
<dbReference type="Pfam" id="PF13649">
    <property type="entry name" value="Methyltransf_25"/>
    <property type="match status" value="1"/>
</dbReference>
<keyword evidence="1 5" id="KW-0489">Methyltransferase</keyword>
<dbReference type="EMBL" id="CP002432">
    <property type="protein sequence ID" value="ADU65718.1"/>
    <property type="molecule type" value="Genomic_DNA"/>
</dbReference>
<dbReference type="InterPro" id="IPR029063">
    <property type="entry name" value="SAM-dependent_MTases_sf"/>
</dbReference>
<protein>
    <submittedName>
        <fullName evidence="5">Methyltransferase type 11</fullName>
    </submittedName>
</protein>
<organism evidence="5 6">
    <name type="scientific">Desulfurispirillum indicum (strain ATCC BAA-1389 / DSM 22839 / S5)</name>
    <dbReference type="NCBI Taxonomy" id="653733"/>
    <lineage>
        <taxon>Bacteria</taxon>
        <taxon>Pseudomonadati</taxon>
        <taxon>Chrysiogenota</taxon>
        <taxon>Chrysiogenia</taxon>
        <taxon>Chrysiogenales</taxon>
        <taxon>Chrysiogenaceae</taxon>
        <taxon>Desulfurispirillum</taxon>
    </lineage>
</organism>
<dbReference type="KEGG" id="din:Selin_0983"/>
<dbReference type="PANTHER" id="PTHR43464:SF19">
    <property type="entry name" value="UBIQUINONE BIOSYNTHESIS O-METHYLTRANSFERASE, MITOCHONDRIAL"/>
    <property type="match status" value="1"/>
</dbReference>
<dbReference type="AlphaFoldDB" id="E6W357"/>
<keyword evidence="2 5" id="KW-0808">Transferase</keyword>
<dbReference type="GO" id="GO:0008168">
    <property type="term" value="F:methyltransferase activity"/>
    <property type="evidence" value="ECO:0007669"/>
    <property type="project" value="UniProtKB-KW"/>
</dbReference>
<dbReference type="eggNOG" id="COG2226">
    <property type="taxonomic scope" value="Bacteria"/>
</dbReference>
<evidence type="ECO:0000256" key="1">
    <source>
        <dbReference type="ARBA" id="ARBA00022603"/>
    </source>
</evidence>
<evidence type="ECO:0000259" key="4">
    <source>
        <dbReference type="Pfam" id="PF13649"/>
    </source>
</evidence>
<dbReference type="InterPro" id="IPR041698">
    <property type="entry name" value="Methyltransf_25"/>
</dbReference>
<keyword evidence="6" id="KW-1185">Reference proteome</keyword>
<sequence>MTQKNSWETFFDAHAPQYHSNIFTKDTLREIDFLLDELNLPAGSTILDIGCGTGRHSRELAKRGYRVTGLDLSSEMLANAATMAKDAGMSVQWVHADATSFSLPEQFDAAICLCEGSLGLLSQTDDPIAQPLSILCNISRNLKPGARMVATVLSAARMLRSYSDEDVAAGRFHPLSLVESTEMSPREGLPAVVVRERAFVGTELRLLFQLAGLTVDHMWGGTAGNWGRRPLELDEYEIMVVATRTGEPSCAADAFLRPEKRHDSQASN</sequence>
<name>E6W357_DESIS</name>
<evidence type="ECO:0000313" key="6">
    <source>
        <dbReference type="Proteomes" id="UP000002572"/>
    </source>
</evidence>
<keyword evidence="3" id="KW-0949">S-adenosyl-L-methionine</keyword>
<dbReference type="FunCoup" id="E6W357">
    <property type="interactions" value="16"/>
</dbReference>
<accession>E6W357</accession>
<dbReference type="InParanoid" id="E6W357"/>
<proteinExistence type="predicted"/>
<dbReference type="RefSeq" id="WP_013505601.1">
    <property type="nucleotide sequence ID" value="NC_014836.1"/>
</dbReference>
<dbReference type="STRING" id="653733.Selin_0983"/>
<dbReference type="GO" id="GO:0032259">
    <property type="term" value="P:methylation"/>
    <property type="evidence" value="ECO:0007669"/>
    <property type="project" value="UniProtKB-KW"/>
</dbReference>
<dbReference type="Proteomes" id="UP000002572">
    <property type="component" value="Chromosome"/>
</dbReference>
<dbReference type="OrthoDB" id="9779104at2"/>
<feature type="domain" description="Methyltransferase" evidence="4">
    <location>
        <begin position="46"/>
        <end position="123"/>
    </location>
</feature>
<evidence type="ECO:0000313" key="5">
    <source>
        <dbReference type="EMBL" id="ADU65718.1"/>
    </source>
</evidence>
<evidence type="ECO:0000256" key="2">
    <source>
        <dbReference type="ARBA" id="ARBA00022679"/>
    </source>
</evidence>